<dbReference type="AlphaFoldDB" id="A0AAV2Q359"/>
<keyword evidence="1" id="KW-0732">Signal</keyword>
<name>A0AAV2Q359_MEGNR</name>
<evidence type="ECO:0000256" key="2">
    <source>
        <dbReference type="ARBA" id="ARBA00023180"/>
    </source>
</evidence>
<proteinExistence type="predicted"/>
<dbReference type="PANTHER" id="PTHR33562">
    <property type="entry name" value="ATILLA, ISOFORM B-RELATED-RELATED"/>
    <property type="match status" value="1"/>
</dbReference>
<evidence type="ECO:0000313" key="4">
    <source>
        <dbReference type="Proteomes" id="UP001497623"/>
    </source>
</evidence>
<evidence type="ECO:0000256" key="1">
    <source>
        <dbReference type="ARBA" id="ARBA00022729"/>
    </source>
</evidence>
<dbReference type="Pfam" id="PF17064">
    <property type="entry name" value="QVR"/>
    <property type="match status" value="1"/>
</dbReference>
<evidence type="ECO:0000313" key="3">
    <source>
        <dbReference type="EMBL" id="CAL4069660.1"/>
    </source>
</evidence>
<dbReference type="InterPro" id="IPR031424">
    <property type="entry name" value="QVR-like"/>
</dbReference>
<sequence length="122" mass="13690">GLSIECYQCSTDEDPKDKDLCGAYRYFDTDLHIPIDCYQDESVTPGLFCVKITHQSPRMFIWDGRWRTVIRRCASVTDKGVLNVCNWGVDDNGVYWEECYCTSDGCNGSSSIVGSAILILIA</sequence>
<feature type="non-terminal residue" evidence="3">
    <location>
        <position position="1"/>
    </location>
</feature>
<keyword evidence="4" id="KW-1185">Reference proteome</keyword>
<accession>A0AAV2Q359</accession>
<keyword evidence="2" id="KW-0325">Glycoprotein</keyword>
<protein>
    <recommendedName>
        <fullName evidence="5">Protein sleepless</fullName>
    </recommendedName>
</protein>
<dbReference type="GO" id="GO:0032222">
    <property type="term" value="P:regulation of synaptic transmission, cholinergic"/>
    <property type="evidence" value="ECO:0007669"/>
    <property type="project" value="InterPro"/>
</dbReference>
<dbReference type="EMBL" id="CAXKWB010003615">
    <property type="protein sequence ID" value="CAL4069660.1"/>
    <property type="molecule type" value="Genomic_DNA"/>
</dbReference>
<gene>
    <name evidence="3" type="ORF">MNOR_LOCUS7985</name>
</gene>
<dbReference type="InterPro" id="IPR050975">
    <property type="entry name" value="Sleep_regulator"/>
</dbReference>
<evidence type="ECO:0008006" key="5">
    <source>
        <dbReference type="Google" id="ProtNLM"/>
    </source>
</evidence>
<dbReference type="PANTHER" id="PTHR33562:SF27">
    <property type="entry name" value="PROTEIN QUIVER"/>
    <property type="match status" value="1"/>
</dbReference>
<dbReference type="Proteomes" id="UP001497623">
    <property type="component" value="Unassembled WGS sequence"/>
</dbReference>
<organism evidence="3 4">
    <name type="scientific">Meganyctiphanes norvegica</name>
    <name type="common">Northern krill</name>
    <name type="synonym">Thysanopoda norvegica</name>
    <dbReference type="NCBI Taxonomy" id="48144"/>
    <lineage>
        <taxon>Eukaryota</taxon>
        <taxon>Metazoa</taxon>
        <taxon>Ecdysozoa</taxon>
        <taxon>Arthropoda</taxon>
        <taxon>Crustacea</taxon>
        <taxon>Multicrustacea</taxon>
        <taxon>Malacostraca</taxon>
        <taxon>Eumalacostraca</taxon>
        <taxon>Eucarida</taxon>
        <taxon>Euphausiacea</taxon>
        <taxon>Euphausiidae</taxon>
        <taxon>Meganyctiphanes</taxon>
    </lineage>
</organism>
<feature type="non-terminal residue" evidence="3">
    <location>
        <position position="122"/>
    </location>
</feature>
<dbReference type="GO" id="GO:0030431">
    <property type="term" value="P:sleep"/>
    <property type="evidence" value="ECO:0007669"/>
    <property type="project" value="InterPro"/>
</dbReference>
<comment type="caution">
    <text evidence="3">The sequence shown here is derived from an EMBL/GenBank/DDBJ whole genome shotgun (WGS) entry which is preliminary data.</text>
</comment>
<reference evidence="3 4" key="1">
    <citation type="submission" date="2024-05" db="EMBL/GenBank/DDBJ databases">
        <authorList>
            <person name="Wallberg A."/>
        </authorList>
    </citation>
    <scope>NUCLEOTIDE SEQUENCE [LARGE SCALE GENOMIC DNA]</scope>
</reference>